<dbReference type="SUPFAM" id="SSF51735">
    <property type="entry name" value="NAD(P)-binding Rossmann-fold domains"/>
    <property type="match status" value="1"/>
</dbReference>
<keyword evidence="3" id="KW-0560">Oxidoreductase</keyword>
<dbReference type="InterPro" id="IPR036291">
    <property type="entry name" value="NAD(P)-bd_dom_sf"/>
</dbReference>
<dbReference type="PRINTS" id="PR00081">
    <property type="entry name" value="GDHRDH"/>
</dbReference>
<evidence type="ECO:0000256" key="2">
    <source>
        <dbReference type="ARBA" id="ARBA00022857"/>
    </source>
</evidence>
<organism evidence="4 5">
    <name type="scientific">Favolaschia claudopus</name>
    <dbReference type="NCBI Taxonomy" id="2862362"/>
    <lineage>
        <taxon>Eukaryota</taxon>
        <taxon>Fungi</taxon>
        <taxon>Dikarya</taxon>
        <taxon>Basidiomycota</taxon>
        <taxon>Agaricomycotina</taxon>
        <taxon>Agaricomycetes</taxon>
        <taxon>Agaricomycetidae</taxon>
        <taxon>Agaricales</taxon>
        <taxon>Marasmiineae</taxon>
        <taxon>Mycenaceae</taxon>
        <taxon>Favolaschia</taxon>
    </lineage>
</organism>
<dbReference type="PROSITE" id="PS00061">
    <property type="entry name" value="ADH_SHORT"/>
    <property type="match status" value="1"/>
</dbReference>
<evidence type="ECO:0000313" key="4">
    <source>
        <dbReference type="EMBL" id="KAK7012856.1"/>
    </source>
</evidence>
<proteinExistence type="inferred from homology"/>
<dbReference type="InterPro" id="IPR002347">
    <property type="entry name" value="SDR_fam"/>
</dbReference>
<sequence length="264" mass="27694">MSTTTQQYTRVAIVTGAAQGIGKGISLRLAADGLDIVVADLPSKIDALNKVVKEIEGLGRKAVAVPTNVTQEEEVKALVEAAVSHLGRVDVMVANAGVAGIGVATGPVIEANADDWNKCWDVNIRGVLFSYKHAALQMIKQGNGGRLIGASSLAGTRGYANMGAYCISKFAVRALTQTMAQELREHKITANAYAPGAIDTEMIASSVDKEHGVGYGIKQFMKLPSWIGTGQPSDVANVVSFLASQDSHFVTGQTISVDDGIHLS</sequence>
<dbReference type="InterPro" id="IPR020904">
    <property type="entry name" value="Sc_DH/Rdtase_CS"/>
</dbReference>
<dbReference type="FunFam" id="3.40.50.720:FF:000084">
    <property type="entry name" value="Short-chain dehydrogenase reductase"/>
    <property type="match status" value="1"/>
</dbReference>
<protein>
    <recommendedName>
        <fullName evidence="6">NAD(P)-binding protein</fullName>
    </recommendedName>
</protein>
<accession>A0AAW0AIE1</accession>
<dbReference type="Pfam" id="PF13561">
    <property type="entry name" value="adh_short_C2"/>
    <property type="match status" value="1"/>
</dbReference>
<dbReference type="Proteomes" id="UP001362999">
    <property type="component" value="Unassembled WGS sequence"/>
</dbReference>
<evidence type="ECO:0000256" key="3">
    <source>
        <dbReference type="ARBA" id="ARBA00023002"/>
    </source>
</evidence>
<keyword evidence="5" id="KW-1185">Reference proteome</keyword>
<dbReference type="AlphaFoldDB" id="A0AAW0AIE1"/>
<keyword evidence="2" id="KW-0521">NADP</keyword>
<gene>
    <name evidence="4" type="ORF">R3P38DRAFT_3015891</name>
</gene>
<evidence type="ECO:0000256" key="1">
    <source>
        <dbReference type="ARBA" id="ARBA00006484"/>
    </source>
</evidence>
<reference evidence="4 5" key="1">
    <citation type="journal article" date="2024" name="J Genomics">
        <title>Draft genome sequencing and assembly of Favolaschia claudopus CIRM-BRFM 2984 isolated from oak limbs.</title>
        <authorList>
            <person name="Navarro D."/>
            <person name="Drula E."/>
            <person name="Chaduli D."/>
            <person name="Cazenave R."/>
            <person name="Ahrendt S."/>
            <person name="Wang J."/>
            <person name="Lipzen A."/>
            <person name="Daum C."/>
            <person name="Barry K."/>
            <person name="Grigoriev I.V."/>
            <person name="Favel A."/>
            <person name="Rosso M.N."/>
            <person name="Martin F."/>
        </authorList>
    </citation>
    <scope>NUCLEOTIDE SEQUENCE [LARGE SCALE GENOMIC DNA]</scope>
    <source>
        <strain evidence="4 5">CIRM-BRFM 2984</strain>
    </source>
</reference>
<dbReference type="PANTHER" id="PTHR24321:SF8">
    <property type="entry name" value="ESTRADIOL 17-BETA-DEHYDROGENASE 8-RELATED"/>
    <property type="match status" value="1"/>
</dbReference>
<evidence type="ECO:0000313" key="5">
    <source>
        <dbReference type="Proteomes" id="UP001362999"/>
    </source>
</evidence>
<dbReference type="EMBL" id="JAWWNJ010000063">
    <property type="protein sequence ID" value="KAK7012856.1"/>
    <property type="molecule type" value="Genomic_DNA"/>
</dbReference>
<dbReference type="GO" id="GO:0016491">
    <property type="term" value="F:oxidoreductase activity"/>
    <property type="evidence" value="ECO:0007669"/>
    <property type="project" value="UniProtKB-KW"/>
</dbReference>
<evidence type="ECO:0008006" key="6">
    <source>
        <dbReference type="Google" id="ProtNLM"/>
    </source>
</evidence>
<name>A0AAW0AIE1_9AGAR</name>
<comment type="caution">
    <text evidence="4">The sequence shown here is derived from an EMBL/GenBank/DDBJ whole genome shotgun (WGS) entry which is preliminary data.</text>
</comment>
<dbReference type="PRINTS" id="PR00080">
    <property type="entry name" value="SDRFAMILY"/>
</dbReference>
<dbReference type="PANTHER" id="PTHR24321">
    <property type="entry name" value="DEHYDROGENASES, SHORT CHAIN"/>
    <property type="match status" value="1"/>
</dbReference>
<comment type="similarity">
    <text evidence="1">Belongs to the short-chain dehydrogenases/reductases (SDR) family.</text>
</comment>
<dbReference type="Gene3D" id="3.40.50.720">
    <property type="entry name" value="NAD(P)-binding Rossmann-like Domain"/>
    <property type="match status" value="1"/>
</dbReference>